<gene>
    <name evidence="2" type="ORF">D9613_008792</name>
</gene>
<name>A0A8H4QUJ6_9AGAR</name>
<feature type="region of interest" description="Disordered" evidence="1">
    <location>
        <begin position="230"/>
        <end position="311"/>
    </location>
</feature>
<organism evidence="2 3">
    <name type="scientific">Agrocybe pediades</name>
    <dbReference type="NCBI Taxonomy" id="84607"/>
    <lineage>
        <taxon>Eukaryota</taxon>
        <taxon>Fungi</taxon>
        <taxon>Dikarya</taxon>
        <taxon>Basidiomycota</taxon>
        <taxon>Agaricomycotina</taxon>
        <taxon>Agaricomycetes</taxon>
        <taxon>Agaricomycetidae</taxon>
        <taxon>Agaricales</taxon>
        <taxon>Agaricineae</taxon>
        <taxon>Strophariaceae</taxon>
        <taxon>Agrocybe</taxon>
    </lineage>
</organism>
<reference evidence="2 3" key="1">
    <citation type="submission" date="2019-12" db="EMBL/GenBank/DDBJ databases">
        <authorList>
            <person name="Floudas D."/>
            <person name="Bentzer J."/>
            <person name="Ahren D."/>
            <person name="Johansson T."/>
            <person name="Persson P."/>
            <person name="Tunlid A."/>
        </authorList>
    </citation>
    <scope>NUCLEOTIDE SEQUENCE [LARGE SCALE GENOMIC DNA]</scope>
    <source>
        <strain evidence="2 3">CBS 102.39</strain>
    </source>
</reference>
<dbReference type="AlphaFoldDB" id="A0A8H4QUJ6"/>
<feature type="compositionally biased region" description="Polar residues" evidence="1">
    <location>
        <begin position="294"/>
        <end position="311"/>
    </location>
</feature>
<dbReference type="EMBL" id="JAACJL010000031">
    <property type="protein sequence ID" value="KAF4616627.1"/>
    <property type="molecule type" value="Genomic_DNA"/>
</dbReference>
<evidence type="ECO:0000256" key="1">
    <source>
        <dbReference type="SAM" id="MobiDB-lite"/>
    </source>
</evidence>
<comment type="caution">
    <text evidence="2">The sequence shown here is derived from an EMBL/GenBank/DDBJ whole genome shotgun (WGS) entry which is preliminary data.</text>
</comment>
<feature type="region of interest" description="Disordered" evidence="1">
    <location>
        <begin position="144"/>
        <end position="174"/>
    </location>
</feature>
<feature type="compositionally biased region" description="Polar residues" evidence="1">
    <location>
        <begin position="230"/>
        <end position="272"/>
    </location>
</feature>
<sequence length="416" mass="45570">MEPPNFDATSLTGTESVSFTPGTEVLHHHVHTSYPPLNASAEADIPHSQPATTASVEKKRRRKTRTKEISPDDIQGLVALGMSPFMPGLDPIANQNRFVRNETILARQVSRLQASITTAEGRHAQRAQDIYRILTEHKTIINSLSKAQSQDPSSSSSSLSAVPAPAPTPTSSIVSDPEFAAQVQAHIETREALNAVISKISASAASTKKAIERLTLRISELESKFCSTHDQTQTACSSRLNSPSDWSSSTPRPLQTSESLPLSRQSTTSFTPSLHDFDEHITSHIGAKRKRSMQFAQSQTTQRLYQSPSPIGQDNPTTPEFPAAEVVYGPIINTTLIPRTPETAKTIAEEAIRNVGLDVGMIYSVRPAPAGMPQQHSDSIIIRFWKHDHARRFVDLVVYGLDGYAERRASLLLENL</sequence>
<keyword evidence="3" id="KW-1185">Reference proteome</keyword>
<evidence type="ECO:0000313" key="2">
    <source>
        <dbReference type="EMBL" id="KAF4616627.1"/>
    </source>
</evidence>
<feature type="region of interest" description="Disordered" evidence="1">
    <location>
        <begin position="35"/>
        <end position="68"/>
    </location>
</feature>
<protein>
    <submittedName>
        <fullName evidence="2">Uncharacterized protein</fullName>
    </submittedName>
</protein>
<accession>A0A8H4QUJ6</accession>
<dbReference type="Proteomes" id="UP000521872">
    <property type="component" value="Unassembled WGS sequence"/>
</dbReference>
<evidence type="ECO:0000313" key="3">
    <source>
        <dbReference type="Proteomes" id="UP000521872"/>
    </source>
</evidence>
<proteinExistence type="predicted"/>